<protein>
    <submittedName>
        <fullName evidence="5">Swarming motility protein YbiA</fullName>
    </submittedName>
</protein>
<dbReference type="InterPro" id="IPR037238">
    <property type="entry name" value="YbiA-like_sf"/>
</dbReference>
<keyword evidence="6" id="KW-1185">Reference proteome</keyword>
<gene>
    <name evidence="5" type="primary">ybiA</name>
    <name evidence="5" type="ORF">Lwal_2054</name>
</gene>
<evidence type="ECO:0000256" key="3">
    <source>
        <dbReference type="SAM" id="MobiDB-lite"/>
    </source>
</evidence>
<dbReference type="Gene3D" id="1.10.357.40">
    <property type="entry name" value="YbiA-like"/>
    <property type="match status" value="1"/>
</dbReference>
<feature type="domain" description="NADAR" evidence="4">
    <location>
        <begin position="38"/>
        <end position="186"/>
    </location>
</feature>
<reference evidence="5 6" key="1">
    <citation type="submission" date="2015-11" db="EMBL/GenBank/DDBJ databases">
        <title>Genomic analysis of 38 Legionella species identifies large and diverse effector repertoires.</title>
        <authorList>
            <person name="Burstein D."/>
            <person name="Amaro F."/>
            <person name="Zusman T."/>
            <person name="Lifshitz Z."/>
            <person name="Cohen O."/>
            <person name="Gilbert J.A."/>
            <person name="Pupko T."/>
            <person name="Shuman H.A."/>
            <person name="Segal G."/>
        </authorList>
    </citation>
    <scope>NUCLEOTIDE SEQUENCE [LARGE SCALE GENOMIC DNA]</scope>
    <source>
        <strain evidence="5 6">ATCC 51914</strain>
    </source>
</reference>
<dbReference type="RefSeq" id="WP_058480699.1">
    <property type="nucleotide sequence ID" value="NZ_CAAAIQ010000011.1"/>
</dbReference>
<dbReference type="CDD" id="cd15457">
    <property type="entry name" value="NADAR"/>
    <property type="match status" value="1"/>
</dbReference>
<comment type="catalytic activity">
    <reaction evidence="2">
        <text>2,5-diamino-6-hydroxy-4-(5-phosphoribosylamino)-pyrimidine + H2O = 2,5,6-triamino-4-hydroxypyrimidine + D-ribose 5-phosphate</text>
        <dbReference type="Rhea" id="RHEA:23436"/>
        <dbReference type="ChEBI" id="CHEBI:15377"/>
        <dbReference type="ChEBI" id="CHEBI:58614"/>
        <dbReference type="ChEBI" id="CHEBI:78346"/>
        <dbReference type="ChEBI" id="CHEBI:137796"/>
    </reaction>
</comment>
<evidence type="ECO:0000313" key="5">
    <source>
        <dbReference type="EMBL" id="KTD76332.1"/>
    </source>
</evidence>
<dbReference type="SUPFAM" id="SSF143990">
    <property type="entry name" value="YbiA-like"/>
    <property type="match status" value="1"/>
</dbReference>
<evidence type="ECO:0000256" key="1">
    <source>
        <dbReference type="ARBA" id="ARBA00000022"/>
    </source>
</evidence>
<dbReference type="EMBL" id="LNZB01000051">
    <property type="protein sequence ID" value="KTD76332.1"/>
    <property type="molecule type" value="Genomic_DNA"/>
</dbReference>
<dbReference type="STRING" id="66969.Lwal_2054"/>
<name>A0A0W1A4N8_9GAMM</name>
<dbReference type="InterPro" id="IPR012816">
    <property type="entry name" value="NADAR"/>
</dbReference>
<evidence type="ECO:0000259" key="4">
    <source>
        <dbReference type="Pfam" id="PF08719"/>
    </source>
</evidence>
<accession>A0A0W1A4N8</accession>
<evidence type="ECO:0000313" key="6">
    <source>
        <dbReference type="Proteomes" id="UP000054729"/>
    </source>
</evidence>
<dbReference type="Proteomes" id="UP000054729">
    <property type="component" value="Unassembled WGS sequence"/>
</dbReference>
<dbReference type="Pfam" id="PF08719">
    <property type="entry name" value="NADAR"/>
    <property type="match status" value="1"/>
</dbReference>
<evidence type="ECO:0000256" key="2">
    <source>
        <dbReference type="ARBA" id="ARBA00000751"/>
    </source>
</evidence>
<sequence length="376" mass="42086">MTLSAKSFKGPIKQLTGLSDHPKHKGNNKNDSVNIVAFDRESEEWGIFSNYAETPIKMKTPYGERTFPTVEHYFQYQKDPEDKAYLDNILRGDAQNARNVGQNKKWKNYSDADRAMEEAIDAKLKIPGVRDALLATGDACLIEDTGSRSDKNQDGNWGWKKGGQVAPHSGAGNKLGILLMEKRNLLNSSSKVEDPRDLSERARGIMTHNYAHTDLISLSKSLPDSSRAYSTYNHRNNNLAHSNQELSQVIYRMAKMNLSGEYSGIPLVERGAMNGTLKIAFDSPKDANEFQAILAKEGFKTTYFGGNDKYPIDCGNGKKLEHIVRFENDGKAEQIPPAALEFLKRKFNGDDEKISDIVQQLGFESAELRSEMQTKP</sequence>
<comment type="caution">
    <text evidence="5">The sequence shown here is derived from an EMBL/GenBank/DDBJ whole genome shotgun (WGS) entry which is preliminary data.</text>
</comment>
<organism evidence="5 6">
    <name type="scientific">Legionella waltersii</name>
    <dbReference type="NCBI Taxonomy" id="66969"/>
    <lineage>
        <taxon>Bacteria</taxon>
        <taxon>Pseudomonadati</taxon>
        <taxon>Pseudomonadota</taxon>
        <taxon>Gammaproteobacteria</taxon>
        <taxon>Legionellales</taxon>
        <taxon>Legionellaceae</taxon>
        <taxon>Legionella</taxon>
    </lineage>
</organism>
<comment type="catalytic activity">
    <reaction evidence="1">
        <text>5-amino-6-(5-phospho-D-ribosylamino)uracil + H2O = 5,6-diaminouracil + D-ribose 5-phosphate</text>
        <dbReference type="Rhea" id="RHEA:55020"/>
        <dbReference type="ChEBI" id="CHEBI:15377"/>
        <dbReference type="ChEBI" id="CHEBI:46252"/>
        <dbReference type="ChEBI" id="CHEBI:58453"/>
        <dbReference type="ChEBI" id="CHEBI:78346"/>
    </reaction>
</comment>
<dbReference type="OrthoDB" id="9793111at2"/>
<proteinExistence type="predicted"/>
<dbReference type="AlphaFoldDB" id="A0A0W1A4N8"/>
<feature type="region of interest" description="Disordered" evidence="3">
    <location>
        <begin position="1"/>
        <end position="32"/>
    </location>
</feature>
<dbReference type="PATRIC" id="fig|66969.6.peg.2237"/>